<dbReference type="Pfam" id="PF01872">
    <property type="entry name" value="RibD_C"/>
    <property type="match status" value="1"/>
</dbReference>
<dbReference type="GO" id="GO:0008703">
    <property type="term" value="F:5-amino-6-(5-phosphoribosylamino)uracil reductase activity"/>
    <property type="evidence" value="ECO:0007669"/>
    <property type="project" value="InterPro"/>
</dbReference>
<name>A0A7W5FVY5_9BURK</name>
<reference evidence="2 3" key="1">
    <citation type="submission" date="2020-08" db="EMBL/GenBank/DDBJ databases">
        <title>Genomic Encyclopedia of Type Strains, Phase III (KMG-III): the genomes of soil and plant-associated and newly described type strains.</title>
        <authorList>
            <person name="Whitman W."/>
        </authorList>
    </citation>
    <scope>NUCLEOTIDE SEQUENCE [LARGE SCALE GENOMIC DNA]</scope>
    <source>
        <strain evidence="2 3">CECT 8897</strain>
    </source>
</reference>
<dbReference type="InterPro" id="IPR024072">
    <property type="entry name" value="DHFR-like_dom_sf"/>
</dbReference>
<evidence type="ECO:0000313" key="2">
    <source>
        <dbReference type="EMBL" id="MBB3121327.1"/>
    </source>
</evidence>
<gene>
    <name evidence="2" type="ORF">FHS03_004405</name>
</gene>
<evidence type="ECO:0000313" key="3">
    <source>
        <dbReference type="Proteomes" id="UP000541535"/>
    </source>
</evidence>
<accession>A0A7W5FVY5</accession>
<comment type="caution">
    <text evidence="2">The sequence shown here is derived from an EMBL/GenBank/DDBJ whole genome shotgun (WGS) entry which is preliminary data.</text>
</comment>
<dbReference type="InterPro" id="IPR002734">
    <property type="entry name" value="RibDG_C"/>
</dbReference>
<dbReference type="PANTHER" id="PTHR38011:SF11">
    <property type="entry name" value="2,5-DIAMINO-6-RIBOSYLAMINO-4(3H)-PYRIMIDINONE 5'-PHOSPHATE REDUCTASE"/>
    <property type="match status" value="1"/>
</dbReference>
<dbReference type="EMBL" id="JACHXD010000015">
    <property type="protein sequence ID" value="MBB3121327.1"/>
    <property type="molecule type" value="Genomic_DNA"/>
</dbReference>
<dbReference type="PANTHER" id="PTHR38011">
    <property type="entry name" value="DIHYDROFOLATE REDUCTASE FAMILY PROTEIN (AFU_ORTHOLOGUE AFUA_8G06820)"/>
    <property type="match status" value="1"/>
</dbReference>
<organism evidence="2 3">
    <name type="scientific">Pseudoduganella violacea</name>
    <dbReference type="NCBI Taxonomy" id="1715466"/>
    <lineage>
        <taxon>Bacteria</taxon>
        <taxon>Pseudomonadati</taxon>
        <taxon>Pseudomonadota</taxon>
        <taxon>Betaproteobacteria</taxon>
        <taxon>Burkholderiales</taxon>
        <taxon>Oxalobacteraceae</taxon>
        <taxon>Telluria group</taxon>
        <taxon>Pseudoduganella</taxon>
    </lineage>
</organism>
<dbReference type="AlphaFoldDB" id="A0A7W5FVY5"/>
<dbReference type="SUPFAM" id="SSF53597">
    <property type="entry name" value="Dihydrofolate reductase-like"/>
    <property type="match status" value="1"/>
</dbReference>
<dbReference type="InterPro" id="IPR050765">
    <property type="entry name" value="Riboflavin_Biosynth_HTPR"/>
</dbReference>
<dbReference type="Gene3D" id="3.40.430.10">
    <property type="entry name" value="Dihydrofolate Reductase, subunit A"/>
    <property type="match status" value="1"/>
</dbReference>
<protein>
    <submittedName>
        <fullName evidence="2">Dihydrofolate reductase</fullName>
    </submittedName>
</protein>
<dbReference type="RefSeq" id="WP_183443047.1">
    <property type="nucleotide sequence ID" value="NZ_JACHXD010000015.1"/>
</dbReference>
<proteinExistence type="predicted"/>
<evidence type="ECO:0000259" key="1">
    <source>
        <dbReference type="Pfam" id="PF01872"/>
    </source>
</evidence>
<keyword evidence="3" id="KW-1185">Reference proteome</keyword>
<feature type="domain" description="Bacterial bifunctional deaminase-reductase C-terminal" evidence="1">
    <location>
        <begin position="2"/>
        <end position="177"/>
    </location>
</feature>
<dbReference type="GO" id="GO:0009231">
    <property type="term" value="P:riboflavin biosynthetic process"/>
    <property type="evidence" value="ECO:0007669"/>
    <property type="project" value="InterPro"/>
</dbReference>
<sequence length="186" mass="19836">MRKLILAMSMSADGFVGGLNGEMDWLAGSLDADATAWLLDGWWQADAHLMGSEAFRDMAARWAGSDAALAEPLNAIPKIVFTRGGVALPGDCGSWSDARVVKGGLRDEIMRLKAQPGRRLLAHGGAGFAQSLVRHGLVDEYHLIVHPVVLGSGLPLFPIMAQPLKLQLLNARCFPSGAAAHVYRPA</sequence>
<dbReference type="Proteomes" id="UP000541535">
    <property type="component" value="Unassembled WGS sequence"/>
</dbReference>